<keyword evidence="5" id="KW-1185">Reference proteome</keyword>
<reference evidence="4 5" key="1">
    <citation type="submission" date="2016-10" db="EMBL/GenBank/DDBJ databases">
        <authorList>
            <person name="de Groot N.N."/>
        </authorList>
    </citation>
    <scope>NUCLEOTIDE SEQUENCE [LARGE SCALE GENOMIC DNA]</scope>
    <source>
        <strain evidence="4 5">CGMCC 4.2023</strain>
    </source>
</reference>
<dbReference type="RefSeq" id="WP_103891193.1">
    <property type="nucleotide sequence ID" value="NZ_FNVU01000038.1"/>
</dbReference>
<feature type="region of interest" description="Disordered" evidence="2">
    <location>
        <begin position="352"/>
        <end position="384"/>
    </location>
</feature>
<dbReference type="PANTHER" id="PTHR21240">
    <property type="entry name" value="2-AMINO-3-CARBOXYLMUCONATE-6-SEMIALDEHYDE DECARBOXYLASE"/>
    <property type="match status" value="1"/>
</dbReference>
<gene>
    <name evidence="4" type="ORF">SAMN05216223_1385</name>
</gene>
<dbReference type="Gene3D" id="3.20.20.140">
    <property type="entry name" value="Metal-dependent hydrolases"/>
    <property type="match status" value="1"/>
</dbReference>
<dbReference type="PANTHER" id="PTHR21240:SF28">
    <property type="entry name" value="ISO-OROTATE DECARBOXYLASE (EUROFUNG)"/>
    <property type="match status" value="1"/>
</dbReference>
<dbReference type="InterPro" id="IPR006680">
    <property type="entry name" value="Amidohydro-rel"/>
</dbReference>
<dbReference type="GO" id="GO:0016787">
    <property type="term" value="F:hydrolase activity"/>
    <property type="evidence" value="ECO:0007669"/>
    <property type="project" value="InterPro"/>
</dbReference>
<evidence type="ECO:0000313" key="5">
    <source>
        <dbReference type="Proteomes" id="UP000236754"/>
    </source>
</evidence>
<dbReference type="Proteomes" id="UP000236754">
    <property type="component" value="Unassembled WGS sequence"/>
</dbReference>
<evidence type="ECO:0000256" key="1">
    <source>
        <dbReference type="ARBA" id="ARBA00023239"/>
    </source>
</evidence>
<evidence type="ECO:0000259" key="3">
    <source>
        <dbReference type="Pfam" id="PF04909"/>
    </source>
</evidence>
<feature type="compositionally biased region" description="Low complexity" evidence="2">
    <location>
        <begin position="361"/>
        <end position="373"/>
    </location>
</feature>
<dbReference type="SUPFAM" id="SSF51556">
    <property type="entry name" value="Metallo-dependent hydrolases"/>
    <property type="match status" value="1"/>
</dbReference>
<feature type="compositionally biased region" description="Polar residues" evidence="2">
    <location>
        <begin position="374"/>
        <end position="384"/>
    </location>
</feature>
<protein>
    <submittedName>
        <fullName evidence="4">4-oxalmesaconate hydratase</fullName>
    </submittedName>
</protein>
<name>A0A1H6EFL1_9ACTN</name>
<dbReference type="InterPro" id="IPR032465">
    <property type="entry name" value="ACMSD"/>
</dbReference>
<dbReference type="AlphaFoldDB" id="A0A1H6EFL1"/>
<dbReference type="GO" id="GO:0019748">
    <property type="term" value="P:secondary metabolic process"/>
    <property type="evidence" value="ECO:0007669"/>
    <property type="project" value="TreeGrafter"/>
</dbReference>
<dbReference type="EMBL" id="FNVU01000038">
    <property type="protein sequence ID" value="SEG96071.1"/>
    <property type="molecule type" value="Genomic_DNA"/>
</dbReference>
<evidence type="ECO:0000313" key="4">
    <source>
        <dbReference type="EMBL" id="SEG96071.1"/>
    </source>
</evidence>
<sequence length="384" mass="41441">MRIDCHGHFTTAPAALGKWRERQIQAFEESGARVPPAELRIGDDEIIEAIENGQLKLQRERGTDLALFSPGAGKMAHHFGDEQTSLAWSQVANDLIARVCGLFPERFVGVCQLPQSPGEPLASSVRRSAVELQRCVEELGFVGCLLNPDPSDGYWQAPPLTDKVYYPLYEKMVELDVPAMIHVAMSRNPAIQGTCAHYLGGDTTAFMQLCQSDLFRDFPTLKLVIPHGGGAVPYHWGRYRGFLQDQGRPPLEESVLRNVFFDTCVYHRRGMQLLVDIVPTVNVLFASEMIGAVRGVDPETGHRFDDTGHLLSSLESLGGDDLDAIFAGNALRVFGRLPSVLAARGIAVPAAPAGPAPAAPHPSALPGASGPAGTTVTTAKESGK</sequence>
<feature type="domain" description="Amidohydrolase-related" evidence="3">
    <location>
        <begin position="3"/>
        <end position="336"/>
    </location>
</feature>
<dbReference type="OrthoDB" id="149172at2"/>
<dbReference type="GO" id="GO:0016831">
    <property type="term" value="F:carboxy-lyase activity"/>
    <property type="evidence" value="ECO:0007669"/>
    <property type="project" value="InterPro"/>
</dbReference>
<dbReference type="Pfam" id="PF04909">
    <property type="entry name" value="Amidohydro_2"/>
    <property type="match status" value="1"/>
</dbReference>
<proteinExistence type="predicted"/>
<keyword evidence="1" id="KW-0456">Lyase</keyword>
<evidence type="ECO:0000256" key="2">
    <source>
        <dbReference type="SAM" id="MobiDB-lite"/>
    </source>
</evidence>
<accession>A0A1H6EFL1</accession>
<dbReference type="GO" id="GO:0005737">
    <property type="term" value="C:cytoplasm"/>
    <property type="evidence" value="ECO:0007669"/>
    <property type="project" value="TreeGrafter"/>
</dbReference>
<dbReference type="InterPro" id="IPR032466">
    <property type="entry name" value="Metal_Hydrolase"/>
</dbReference>
<organism evidence="4 5">
    <name type="scientific">Actinacidiphila yanglinensis</name>
    <dbReference type="NCBI Taxonomy" id="310779"/>
    <lineage>
        <taxon>Bacteria</taxon>
        <taxon>Bacillati</taxon>
        <taxon>Actinomycetota</taxon>
        <taxon>Actinomycetes</taxon>
        <taxon>Kitasatosporales</taxon>
        <taxon>Streptomycetaceae</taxon>
        <taxon>Actinacidiphila</taxon>
    </lineage>
</organism>